<comment type="caution">
    <text evidence="8">Lacks conserved residue(s) required for the propagation of feature annotation.</text>
</comment>
<feature type="binding site" evidence="8">
    <location>
        <begin position="30"/>
        <end position="37"/>
    </location>
    <ligand>
        <name>ATP</name>
        <dbReference type="ChEBI" id="CHEBI:30616"/>
    </ligand>
</feature>
<dbReference type="Gene3D" id="3.40.50.620">
    <property type="entry name" value="HUPs"/>
    <property type="match status" value="1"/>
</dbReference>
<dbReference type="GO" id="GO:0005829">
    <property type="term" value="C:cytosol"/>
    <property type="evidence" value="ECO:0007669"/>
    <property type="project" value="TreeGrafter"/>
</dbReference>
<dbReference type="OrthoDB" id="9773087at2"/>
<comment type="subunit">
    <text evidence="8">Homodimer.</text>
</comment>
<gene>
    <name evidence="8 9" type="primary">panC</name>
    <name evidence="9" type="ORF">ESB00_16920</name>
</gene>
<dbReference type="InterPro" id="IPR004821">
    <property type="entry name" value="Cyt_trans-like"/>
</dbReference>
<keyword evidence="5 8" id="KW-0547">Nucleotide-binding</keyword>
<comment type="subcellular location">
    <subcellularLocation>
        <location evidence="8">Cytoplasm</location>
    </subcellularLocation>
</comment>
<evidence type="ECO:0000313" key="10">
    <source>
        <dbReference type="Proteomes" id="UP000290218"/>
    </source>
</evidence>
<comment type="function">
    <text evidence="8">Catalyzes the condensation of pantoate with beta-alanine in an ATP-dependent reaction via a pantoyl-adenylate intermediate.</text>
</comment>
<dbReference type="AlphaFoldDB" id="A0A4V1M609"/>
<evidence type="ECO:0000256" key="2">
    <source>
        <dbReference type="ARBA" id="ARBA00009256"/>
    </source>
</evidence>
<dbReference type="UniPathway" id="UPA00028">
    <property type="reaction ID" value="UER00005"/>
</dbReference>
<feature type="binding site" evidence="8">
    <location>
        <begin position="183"/>
        <end position="186"/>
    </location>
    <ligand>
        <name>ATP</name>
        <dbReference type="ChEBI" id="CHEBI:30616"/>
    </ligand>
</feature>
<dbReference type="Proteomes" id="UP000290218">
    <property type="component" value="Unassembled WGS sequence"/>
</dbReference>
<accession>A0A4V1M609</accession>
<dbReference type="HAMAP" id="MF_00158">
    <property type="entry name" value="PanC"/>
    <property type="match status" value="1"/>
</dbReference>
<evidence type="ECO:0000256" key="1">
    <source>
        <dbReference type="ARBA" id="ARBA00004990"/>
    </source>
</evidence>
<protein>
    <recommendedName>
        <fullName evidence="8">Pantothenate synthetase</fullName>
        <shortName evidence="8">PS</shortName>
        <ecNumber evidence="8">6.3.2.1</ecNumber>
    </recommendedName>
    <alternativeName>
        <fullName evidence="8">Pantoate--beta-alanine ligase</fullName>
    </alternativeName>
    <alternativeName>
        <fullName evidence="8">Pantoate-activating enzyme</fullName>
    </alternativeName>
</protein>
<sequence length="252" mass="27779">MRVHETLAAWRTVRTGTDYAGQSVGFVPTMGALHLGHRALLARARAENDRVVLSIFVNPTQFNDPTDLEKYPRTLEADLRLAAGLADDVIVPTAAELYPDGYAYRVTEEKLSRELEGAHRPGHFDGVLTVVLKLLNLVSPQRAYFGEKDWQQLRLVEGLVRALLLPVEIVPCPTEREIDGLALSSRNRRLSPGARVRAAQFPAILRSAASPAVAALALNAAGFEVDYVEDREGVRLGAVRIENVRLIDNVRL</sequence>
<feature type="active site" description="Proton donor" evidence="8">
    <location>
        <position position="37"/>
    </location>
</feature>
<dbReference type="PANTHER" id="PTHR21299:SF1">
    <property type="entry name" value="PANTOATE--BETA-ALANINE LIGASE"/>
    <property type="match status" value="1"/>
</dbReference>
<dbReference type="GO" id="GO:0005524">
    <property type="term" value="F:ATP binding"/>
    <property type="evidence" value="ECO:0007669"/>
    <property type="project" value="UniProtKB-KW"/>
</dbReference>
<evidence type="ECO:0000313" key="9">
    <source>
        <dbReference type="EMBL" id="RXK53376.1"/>
    </source>
</evidence>
<dbReference type="EC" id="6.3.2.1" evidence="8"/>
<evidence type="ECO:0000256" key="7">
    <source>
        <dbReference type="ARBA" id="ARBA00048258"/>
    </source>
</evidence>
<keyword evidence="4 8" id="KW-0566">Pantothenate biosynthesis</keyword>
<keyword evidence="8" id="KW-0963">Cytoplasm</keyword>
<organism evidence="9 10">
    <name type="scientific">Oleiharenicola lentus</name>
    <dbReference type="NCBI Taxonomy" id="2508720"/>
    <lineage>
        <taxon>Bacteria</taxon>
        <taxon>Pseudomonadati</taxon>
        <taxon>Verrucomicrobiota</taxon>
        <taxon>Opitutia</taxon>
        <taxon>Opitutales</taxon>
        <taxon>Opitutaceae</taxon>
        <taxon>Oleiharenicola</taxon>
    </lineage>
</organism>
<comment type="caution">
    <text evidence="9">The sequence shown here is derived from an EMBL/GenBank/DDBJ whole genome shotgun (WGS) entry which is preliminary data.</text>
</comment>
<dbReference type="Gene3D" id="3.30.1300.10">
    <property type="entry name" value="Pantoate-beta-alanine ligase, C-terminal domain"/>
    <property type="match status" value="1"/>
</dbReference>
<keyword evidence="3 8" id="KW-0436">Ligase</keyword>
<reference evidence="9 10" key="1">
    <citation type="submission" date="2019-01" db="EMBL/GenBank/DDBJ databases">
        <title>Lacunisphaera sp. strain TWA-58.</title>
        <authorList>
            <person name="Chen W.-M."/>
        </authorList>
    </citation>
    <scope>NUCLEOTIDE SEQUENCE [LARGE SCALE GENOMIC DNA]</scope>
    <source>
        <strain evidence="9 10">TWA-58</strain>
    </source>
</reference>
<keyword evidence="10" id="KW-1185">Reference proteome</keyword>
<dbReference type="GO" id="GO:0015940">
    <property type="term" value="P:pantothenate biosynthetic process"/>
    <property type="evidence" value="ECO:0007669"/>
    <property type="project" value="UniProtKB-UniRule"/>
</dbReference>
<dbReference type="NCBIfam" id="TIGR00125">
    <property type="entry name" value="cyt_tran_rel"/>
    <property type="match status" value="1"/>
</dbReference>
<dbReference type="InterPro" id="IPR042176">
    <property type="entry name" value="Pantoate_ligase_C"/>
</dbReference>
<comment type="catalytic activity">
    <reaction evidence="7 8">
        <text>(R)-pantoate + beta-alanine + ATP = (R)-pantothenate + AMP + diphosphate + H(+)</text>
        <dbReference type="Rhea" id="RHEA:10912"/>
        <dbReference type="ChEBI" id="CHEBI:15378"/>
        <dbReference type="ChEBI" id="CHEBI:15980"/>
        <dbReference type="ChEBI" id="CHEBI:29032"/>
        <dbReference type="ChEBI" id="CHEBI:30616"/>
        <dbReference type="ChEBI" id="CHEBI:33019"/>
        <dbReference type="ChEBI" id="CHEBI:57966"/>
        <dbReference type="ChEBI" id="CHEBI:456215"/>
        <dbReference type="EC" id="6.3.2.1"/>
    </reaction>
</comment>
<dbReference type="InterPro" id="IPR003721">
    <property type="entry name" value="Pantoate_ligase"/>
</dbReference>
<name>A0A4V1M609_9BACT</name>
<evidence type="ECO:0000256" key="3">
    <source>
        <dbReference type="ARBA" id="ARBA00022598"/>
    </source>
</evidence>
<feature type="binding site" evidence="8">
    <location>
        <position position="152"/>
    </location>
    <ligand>
        <name>(R)-pantoate</name>
        <dbReference type="ChEBI" id="CHEBI:15980"/>
    </ligand>
</feature>
<feature type="binding site" evidence="8">
    <location>
        <position position="61"/>
    </location>
    <ligand>
        <name>(R)-pantoate</name>
        <dbReference type="ChEBI" id="CHEBI:15980"/>
    </ligand>
</feature>
<comment type="similarity">
    <text evidence="2 8">Belongs to the pantothenate synthetase family.</text>
</comment>
<feature type="binding site" evidence="8">
    <location>
        <begin position="146"/>
        <end position="149"/>
    </location>
    <ligand>
        <name>ATP</name>
        <dbReference type="ChEBI" id="CHEBI:30616"/>
    </ligand>
</feature>
<comment type="pathway">
    <text evidence="1 8">Cofactor biosynthesis; (R)-pantothenate biosynthesis; (R)-pantothenate from (R)-pantoate and beta-alanine: step 1/1.</text>
</comment>
<dbReference type="PANTHER" id="PTHR21299">
    <property type="entry name" value="CYTIDYLATE KINASE/PANTOATE-BETA-ALANINE LIGASE"/>
    <property type="match status" value="1"/>
</dbReference>
<keyword evidence="6 8" id="KW-0067">ATP-binding</keyword>
<dbReference type="NCBIfam" id="TIGR00018">
    <property type="entry name" value="panC"/>
    <property type="match status" value="1"/>
</dbReference>
<proteinExistence type="inferred from homology"/>
<evidence type="ECO:0000256" key="8">
    <source>
        <dbReference type="HAMAP-Rule" id="MF_00158"/>
    </source>
</evidence>
<dbReference type="GO" id="GO:0004592">
    <property type="term" value="F:pantoate-beta-alanine ligase activity"/>
    <property type="evidence" value="ECO:0007669"/>
    <property type="project" value="UniProtKB-UniRule"/>
</dbReference>
<evidence type="ECO:0000256" key="6">
    <source>
        <dbReference type="ARBA" id="ARBA00022840"/>
    </source>
</evidence>
<evidence type="ECO:0000256" key="5">
    <source>
        <dbReference type="ARBA" id="ARBA00022741"/>
    </source>
</evidence>
<feature type="binding site" evidence="8">
    <location>
        <position position="61"/>
    </location>
    <ligand>
        <name>beta-alanine</name>
        <dbReference type="ChEBI" id="CHEBI:57966"/>
    </ligand>
</feature>
<dbReference type="Pfam" id="PF02569">
    <property type="entry name" value="Pantoate_ligase"/>
    <property type="match status" value="1"/>
</dbReference>
<dbReference type="SUPFAM" id="SSF52374">
    <property type="entry name" value="Nucleotidylyl transferase"/>
    <property type="match status" value="1"/>
</dbReference>
<dbReference type="RefSeq" id="WP_129048966.1">
    <property type="nucleotide sequence ID" value="NZ_SDHX01000002.1"/>
</dbReference>
<dbReference type="InterPro" id="IPR014729">
    <property type="entry name" value="Rossmann-like_a/b/a_fold"/>
</dbReference>
<dbReference type="EMBL" id="SDHX01000002">
    <property type="protein sequence ID" value="RXK53376.1"/>
    <property type="molecule type" value="Genomic_DNA"/>
</dbReference>
<comment type="miscellaneous">
    <text evidence="8">The reaction proceeds by a bi uni uni bi ping pong mechanism.</text>
</comment>
<evidence type="ECO:0000256" key="4">
    <source>
        <dbReference type="ARBA" id="ARBA00022655"/>
    </source>
</evidence>